<keyword evidence="4" id="KW-1185">Reference proteome</keyword>
<feature type="compositionally biased region" description="Basic and acidic residues" evidence="2">
    <location>
        <begin position="297"/>
        <end position="307"/>
    </location>
</feature>
<reference evidence="3 4" key="1">
    <citation type="submission" date="2024-04" db="EMBL/GenBank/DDBJ databases">
        <title>Phyllosticta paracitricarpa is synonymous to the EU quarantine fungus P. citricarpa based on phylogenomic analyses.</title>
        <authorList>
            <consortium name="Lawrence Berkeley National Laboratory"/>
            <person name="Van Ingen-Buijs V.A."/>
            <person name="Van Westerhoven A.C."/>
            <person name="Haridas S."/>
            <person name="Skiadas P."/>
            <person name="Martin F."/>
            <person name="Groenewald J.Z."/>
            <person name="Crous P.W."/>
            <person name="Seidl M.F."/>
        </authorList>
    </citation>
    <scope>NUCLEOTIDE SEQUENCE [LARGE SCALE GENOMIC DNA]</scope>
    <source>
        <strain evidence="3 4">CBS 123371</strain>
    </source>
</reference>
<dbReference type="PANTHER" id="PTHR12161:SF5">
    <property type="entry name" value="IST1 HOMOLOG"/>
    <property type="match status" value="1"/>
</dbReference>
<feature type="compositionally biased region" description="Low complexity" evidence="2">
    <location>
        <begin position="90"/>
        <end position="107"/>
    </location>
</feature>
<dbReference type="InterPro" id="IPR042277">
    <property type="entry name" value="IST1-like"/>
</dbReference>
<name>A0ABR1KE64_9PEZI</name>
<evidence type="ECO:0000256" key="1">
    <source>
        <dbReference type="ARBA" id="ARBA00005536"/>
    </source>
</evidence>
<organism evidence="3 4">
    <name type="scientific">Phyllosticta citriasiana</name>
    <dbReference type="NCBI Taxonomy" id="595635"/>
    <lineage>
        <taxon>Eukaryota</taxon>
        <taxon>Fungi</taxon>
        <taxon>Dikarya</taxon>
        <taxon>Ascomycota</taxon>
        <taxon>Pezizomycotina</taxon>
        <taxon>Dothideomycetes</taxon>
        <taxon>Dothideomycetes incertae sedis</taxon>
        <taxon>Botryosphaeriales</taxon>
        <taxon>Phyllostictaceae</taxon>
        <taxon>Phyllosticta</taxon>
    </lineage>
</organism>
<dbReference type="Gene3D" id="1.20.1260.60">
    <property type="entry name" value="Vacuolar protein sorting-associated protein Ist1"/>
    <property type="match status" value="1"/>
</dbReference>
<evidence type="ECO:0000256" key="2">
    <source>
        <dbReference type="SAM" id="MobiDB-lite"/>
    </source>
</evidence>
<accession>A0ABR1KE64</accession>
<evidence type="ECO:0000313" key="4">
    <source>
        <dbReference type="Proteomes" id="UP001363622"/>
    </source>
</evidence>
<dbReference type="PANTHER" id="PTHR12161">
    <property type="entry name" value="IST1 FAMILY MEMBER"/>
    <property type="match status" value="1"/>
</dbReference>
<feature type="region of interest" description="Disordered" evidence="2">
    <location>
        <begin position="90"/>
        <end position="109"/>
    </location>
</feature>
<gene>
    <name evidence="3" type="ORF">IWZ03DRAFT_38201</name>
</gene>
<proteinExistence type="inferred from homology"/>
<comment type="caution">
    <text evidence="3">The sequence shown here is derived from an EMBL/GenBank/DDBJ whole genome shotgun (WGS) entry which is preliminary data.</text>
</comment>
<evidence type="ECO:0000313" key="3">
    <source>
        <dbReference type="EMBL" id="KAK7512745.1"/>
    </source>
</evidence>
<comment type="similarity">
    <text evidence="1">Belongs to the IST1 family.</text>
</comment>
<dbReference type="EMBL" id="JBBPHU010000010">
    <property type="protein sequence ID" value="KAK7512745.1"/>
    <property type="molecule type" value="Genomic_DNA"/>
</dbReference>
<protein>
    <submittedName>
        <fullName evidence="3">Increased sodium tolerance protein-like protein 1</fullName>
    </submittedName>
</protein>
<dbReference type="Pfam" id="PF03398">
    <property type="entry name" value="Ist1"/>
    <property type="match status" value="1"/>
</dbReference>
<feature type="compositionally biased region" description="Acidic residues" evidence="2">
    <location>
        <begin position="192"/>
        <end position="215"/>
    </location>
</feature>
<feature type="region of interest" description="Disordered" evidence="2">
    <location>
        <begin position="188"/>
        <end position="317"/>
    </location>
</feature>
<sequence>MAPSSSLVSKLKVQLKLSISRLRMVQQKDIALAKQSRRAMAQLLEQGKIESARIRIENIIRSDITTELHEILELYCELLLARSQLLDPPANASPSLRPSSSSSSSSACDPGLEEAVRSIIYAAPRTEVKELHAARALLVDKFGKDFALSAMEGAGVAERVLKKLRVETPSNELVDAYMREIARAYGVSIPGFDDDEPDEEVQDGDNDDDDDDDEPSDGHKQRVLEAPLETEALAKATPPKKLGPASPLRVAPPSPSSENVAPKVKLPGPPELKRAPSGGASRAAKKLEEAAAAAGVDEAKKSKKVADDGPGGKIPDVDELARRFAALKR</sequence>
<dbReference type="InterPro" id="IPR005061">
    <property type="entry name" value="Ist1"/>
</dbReference>
<dbReference type="Proteomes" id="UP001363622">
    <property type="component" value="Unassembled WGS sequence"/>
</dbReference>